<keyword evidence="8 12" id="KW-1133">Transmembrane helix</keyword>
<dbReference type="PANTHER" id="PTHR15422:SF45">
    <property type="entry name" value="CYTOCHROME B561 DOMAIN-CONTAINING PROTEIN"/>
    <property type="match status" value="1"/>
</dbReference>
<reference evidence="14 15" key="1">
    <citation type="submission" date="2018-11" db="EMBL/GenBank/DDBJ databases">
        <title>Genome assembly of Steccherinum ochraceum LE-BIN_3174, the white-rot fungus of the Steccherinaceae family (The Residual Polyporoid clade, Polyporales, Basidiomycota).</title>
        <authorList>
            <person name="Fedorova T.V."/>
            <person name="Glazunova O.A."/>
            <person name="Landesman E.O."/>
            <person name="Moiseenko K.V."/>
            <person name="Psurtseva N.V."/>
            <person name="Savinova O.S."/>
            <person name="Shakhova N.V."/>
            <person name="Tyazhelova T.V."/>
            <person name="Vasina D.V."/>
        </authorList>
    </citation>
    <scope>NUCLEOTIDE SEQUENCE [LARGE SCALE GENOMIC DNA]</scope>
    <source>
        <strain evidence="14 15">LE-BIN_3174</strain>
    </source>
</reference>
<name>A0A4R0RNI3_9APHY</name>
<evidence type="ECO:0000256" key="4">
    <source>
        <dbReference type="ARBA" id="ARBA00022617"/>
    </source>
</evidence>
<dbReference type="Proteomes" id="UP000292702">
    <property type="component" value="Unassembled WGS sequence"/>
</dbReference>
<evidence type="ECO:0000259" key="13">
    <source>
        <dbReference type="PROSITE" id="PS50939"/>
    </source>
</evidence>
<gene>
    <name evidence="14" type="ORF">EIP91_002717</name>
</gene>
<dbReference type="AlphaFoldDB" id="A0A4R0RNI3"/>
<feature type="region of interest" description="Disordered" evidence="11">
    <location>
        <begin position="1"/>
        <end position="51"/>
    </location>
</feature>
<accession>A0A4R0RNI3</accession>
<dbReference type="InterPro" id="IPR045150">
    <property type="entry name" value="CYB561D1/2"/>
</dbReference>
<dbReference type="GO" id="GO:0046872">
    <property type="term" value="F:metal ion binding"/>
    <property type="evidence" value="ECO:0007669"/>
    <property type="project" value="UniProtKB-KW"/>
</dbReference>
<evidence type="ECO:0000256" key="6">
    <source>
        <dbReference type="ARBA" id="ARBA00022723"/>
    </source>
</evidence>
<comment type="caution">
    <text evidence="14">The sequence shown here is derived from an EMBL/GenBank/DDBJ whole genome shotgun (WGS) entry which is preliminary data.</text>
</comment>
<keyword evidence="10 12" id="KW-0472">Membrane</keyword>
<dbReference type="GO" id="GO:0016020">
    <property type="term" value="C:membrane"/>
    <property type="evidence" value="ECO:0007669"/>
    <property type="project" value="UniProtKB-SubCell"/>
</dbReference>
<feature type="transmembrane region" description="Helical" evidence="12">
    <location>
        <begin position="100"/>
        <end position="117"/>
    </location>
</feature>
<dbReference type="OrthoDB" id="432881at2759"/>
<evidence type="ECO:0000256" key="9">
    <source>
        <dbReference type="ARBA" id="ARBA00023004"/>
    </source>
</evidence>
<feature type="domain" description="Cytochrome b561" evidence="13">
    <location>
        <begin position="68"/>
        <end position="268"/>
    </location>
</feature>
<keyword evidence="9" id="KW-0408">Iron</keyword>
<proteinExistence type="predicted"/>
<feature type="transmembrane region" description="Helical" evidence="12">
    <location>
        <begin position="168"/>
        <end position="194"/>
    </location>
</feature>
<dbReference type="InterPro" id="IPR006593">
    <property type="entry name" value="Cyt_b561/ferric_Rdtase_TM"/>
</dbReference>
<evidence type="ECO:0000256" key="12">
    <source>
        <dbReference type="SAM" id="Phobius"/>
    </source>
</evidence>
<comment type="subcellular location">
    <subcellularLocation>
        <location evidence="2">Membrane</location>
        <topology evidence="2">Multi-pass membrane protein</topology>
    </subcellularLocation>
</comment>
<dbReference type="Pfam" id="PF03188">
    <property type="entry name" value="Cytochrom_B561"/>
    <property type="match status" value="1"/>
</dbReference>
<organism evidence="14 15">
    <name type="scientific">Steccherinum ochraceum</name>
    <dbReference type="NCBI Taxonomy" id="92696"/>
    <lineage>
        <taxon>Eukaryota</taxon>
        <taxon>Fungi</taxon>
        <taxon>Dikarya</taxon>
        <taxon>Basidiomycota</taxon>
        <taxon>Agaricomycotina</taxon>
        <taxon>Agaricomycetes</taxon>
        <taxon>Polyporales</taxon>
        <taxon>Steccherinaceae</taxon>
        <taxon>Steccherinum</taxon>
    </lineage>
</organism>
<dbReference type="SMART" id="SM00665">
    <property type="entry name" value="B561"/>
    <property type="match status" value="1"/>
</dbReference>
<keyword evidence="4" id="KW-0349">Heme</keyword>
<keyword evidence="6" id="KW-0479">Metal-binding</keyword>
<feature type="transmembrane region" description="Helical" evidence="12">
    <location>
        <begin position="137"/>
        <end position="156"/>
    </location>
</feature>
<dbReference type="PROSITE" id="PS50939">
    <property type="entry name" value="CYTOCHROME_B561"/>
    <property type="match status" value="1"/>
</dbReference>
<evidence type="ECO:0000256" key="11">
    <source>
        <dbReference type="SAM" id="MobiDB-lite"/>
    </source>
</evidence>
<evidence type="ECO:0000256" key="2">
    <source>
        <dbReference type="ARBA" id="ARBA00004141"/>
    </source>
</evidence>
<dbReference type="CDD" id="cd08761">
    <property type="entry name" value="Cyt_b561_CYB561D2_like"/>
    <property type="match status" value="1"/>
</dbReference>
<evidence type="ECO:0000313" key="14">
    <source>
        <dbReference type="EMBL" id="TCD65418.1"/>
    </source>
</evidence>
<keyword evidence="3" id="KW-0813">Transport</keyword>
<evidence type="ECO:0000256" key="8">
    <source>
        <dbReference type="ARBA" id="ARBA00022989"/>
    </source>
</evidence>
<sequence length="273" mass="29936">MASLPLPLVPPIVADADEATASATEEERQPLVESENPPDIPTTDRPAIEEMGYKDSYEKPEEREGDAAAQVAAIASVGVFVAAVWIMALSSPSSFGLFTWHPLCQSLSLALFTYGVLTLQSTSRPKTKTAGLVRHQLAMIALGIPVAVIGTSIVVYNKSRHNKEHFTTWHGTFGITVMCLSILQVLLGGGSVWFDGRAFGGNPRAKLVWKYHRLSGYIIYPLYLFTAYLGGAWSHWAQERSVLVVRLFAFNIAPAVLLLAILSRVRLSKMKFF</sequence>
<dbReference type="EMBL" id="RWJN01000182">
    <property type="protein sequence ID" value="TCD65418.1"/>
    <property type="molecule type" value="Genomic_DNA"/>
</dbReference>
<keyword evidence="5 12" id="KW-0812">Transmembrane</keyword>
<feature type="transmembrane region" description="Helical" evidence="12">
    <location>
        <begin position="67"/>
        <end position="88"/>
    </location>
</feature>
<comment type="cofactor">
    <cofactor evidence="1">
        <name>heme b</name>
        <dbReference type="ChEBI" id="CHEBI:60344"/>
    </cofactor>
</comment>
<dbReference type="GO" id="GO:0140575">
    <property type="term" value="F:transmembrane monodehydroascorbate reductase activity"/>
    <property type="evidence" value="ECO:0007669"/>
    <property type="project" value="InterPro"/>
</dbReference>
<evidence type="ECO:0000256" key="1">
    <source>
        <dbReference type="ARBA" id="ARBA00001970"/>
    </source>
</evidence>
<dbReference type="Gene3D" id="1.20.120.1770">
    <property type="match status" value="1"/>
</dbReference>
<protein>
    <recommendedName>
        <fullName evidence="13">Cytochrome b561 domain-containing protein</fullName>
    </recommendedName>
</protein>
<evidence type="ECO:0000256" key="10">
    <source>
        <dbReference type="ARBA" id="ARBA00023136"/>
    </source>
</evidence>
<keyword evidence="15" id="KW-1185">Reference proteome</keyword>
<feature type="transmembrane region" description="Helical" evidence="12">
    <location>
        <begin position="214"/>
        <end position="236"/>
    </location>
</feature>
<evidence type="ECO:0000313" key="15">
    <source>
        <dbReference type="Proteomes" id="UP000292702"/>
    </source>
</evidence>
<keyword evidence="7" id="KW-0249">Electron transport</keyword>
<evidence type="ECO:0000256" key="5">
    <source>
        <dbReference type="ARBA" id="ARBA00022692"/>
    </source>
</evidence>
<feature type="transmembrane region" description="Helical" evidence="12">
    <location>
        <begin position="242"/>
        <end position="262"/>
    </location>
</feature>
<dbReference type="PANTHER" id="PTHR15422">
    <property type="entry name" value="OS05G0565100 PROTEIN"/>
    <property type="match status" value="1"/>
</dbReference>
<evidence type="ECO:0000256" key="3">
    <source>
        <dbReference type="ARBA" id="ARBA00022448"/>
    </source>
</evidence>
<evidence type="ECO:0000256" key="7">
    <source>
        <dbReference type="ARBA" id="ARBA00022982"/>
    </source>
</evidence>